<feature type="domain" description="HAT C-terminal dimerisation" evidence="1">
    <location>
        <begin position="27"/>
        <end position="82"/>
    </location>
</feature>
<protein>
    <recommendedName>
        <fullName evidence="1">HAT C-terminal dimerisation domain-containing protein</fullName>
    </recommendedName>
</protein>
<evidence type="ECO:0000313" key="3">
    <source>
        <dbReference type="Proteomes" id="UP001159363"/>
    </source>
</evidence>
<keyword evidence="3" id="KW-1185">Reference proteome</keyword>
<dbReference type="InterPro" id="IPR008906">
    <property type="entry name" value="HATC_C_dom"/>
</dbReference>
<reference evidence="2 3" key="1">
    <citation type="submission" date="2023-02" db="EMBL/GenBank/DDBJ databases">
        <title>LHISI_Scaffold_Assembly.</title>
        <authorList>
            <person name="Stuart O.P."/>
            <person name="Cleave R."/>
            <person name="Magrath M.J.L."/>
            <person name="Mikheyev A.S."/>
        </authorList>
    </citation>
    <scope>NUCLEOTIDE SEQUENCE [LARGE SCALE GENOMIC DNA]</scope>
    <source>
        <strain evidence="2">Daus_M_001</strain>
        <tissue evidence="2">Leg muscle</tissue>
    </source>
</reference>
<organism evidence="2 3">
    <name type="scientific">Dryococelus australis</name>
    <dbReference type="NCBI Taxonomy" id="614101"/>
    <lineage>
        <taxon>Eukaryota</taxon>
        <taxon>Metazoa</taxon>
        <taxon>Ecdysozoa</taxon>
        <taxon>Arthropoda</taxon>
        <taxon>Hexapoda</taxon>
        <taxon>Insecta</taxon>
        <taxon>Pterygota</taxon>
        <taxon>Neoptera</taxon>
        <taxon>Polyneoptera</taxon>
        <taxon>Phasmatodea</taxon>
        <taxon>Verophasmatodea</taxon>
        <taxon>Anareolatae</taxon>
        <taxon>Phasmatidae</taxon>
        <taxon>Eurycanthinae</taxon>
        <taxon>Dryococelus</taxon>
    </lineage>
</organism>
<dbReference type="EMBL" id="JARBHB010000005">
    <property type="protein sequence ID" value="KAJ8884680.1"/>
    <property type="molecule type" value="Genomic_DNA"/>
</dbReference>
<gene>
    <name evidence="2" type="ORF">PR048_016538</name>
</gene>
<accession>A0ABQ9HKG1</accession>
<evidence type="ECO:0000313" key="2">
    <source>
        <dbReference type="EMBL" id="KAJ8884680.1"/>
    </source>
</evidence>
<comment type="caution">
    <text evidence="2">The sequence shown here is derived from an EMBL/GenBank/DDBJ whole genome shotgun (WGS) entry which is preliminary data.</text>
</comment>
<dbReference type="Pfam" id="PF05699">
    <property type="entry name" value="Dimer_Tnp_hAT"/>
    <property type="match status" value="1"/>
</dbReference>
<proteinExistence type="predicted"/>
<dbReference type="Proteomes" id="UP001159363">
    <property type="component" value="Chromosome 4"/>
</dbReference>
<name>A0ABQ9HKG1_9NEOP</name>
<sequence length="136" mass="15964">MMKRKQGNRIDIFWKQFFEKTHKSGILKYPNTAKIIKASLSLSYGNADIERWFSVSGKVLTDERVSMSERTLNAVLSVKDALKQYKQKNLLSMARAAHRGFDKYLDEQIRQRDLEVNRKIKEEKIKVKQAKSKQEL</sequence>
<evidence type="ECO:0000259" key="1">
    <source>
        <dbReference type="Pfam" id="PF05699"/>
    </source>
</evidence>